<feature type="coiled-coil region" evidence="1">
    <location>
        <begin position="24"/>
        <end position="58"/>
    </location>
</feature>
<reference evidence="3" key="1">
    <citation type="submission" date="2021-01" db="EMBL/GenBank/DDBJ databases">
        <authorList>
            <person name="Eckstrom K.M.E."/>
        </authorList>
    </citation>
    <scope>NUCLEOTIDE SEQUENCE</scope>
    <source>
        <strain evidence="3">UVCC 0001</strain>
    </source>
</reference>
<dbReference type="AlphaFoldDB" id="A0AAD9IL71"/>
<proteinExistence type="predicted"/>
<keyword evidence="4" id="KW-1185">Reference proteome</keyword>
<dbReference type="InterPro" id="IPR005024">
    <property type="entry name" value="Snf7_fam"/>
</dbReference>
<feature type="region of interest" description="Disordered" evidence="2">
    <location>
        <begin position="189"/>
        <end position="210"/>
    </location>
</feature>
<dbReference type="PANTHER" id="PTHR10476">
    <property type="entry name" value="CHARGED MULTIVESICULAR BODY PROTEIN"/>
    <property type="match status" value="1"/>
</dbReference>
<keyword evidence="1" id="KW-0175">Coiled coil</keyword>
<evidence type="ECO:0000313" key="4">
    <source>
        <dbReference type="Proteomes" id="UP001255856"/>
    </source>
</evidence>
<dbReference type="Gene3D" id="6.10.140.1230">
    <property type="match status" value="1"/>
</dbReference>
<organism evidence="3 4">
    <name type="scientific">Prototheca wickerhamii</name>
    <dbReference type="NCBI Taxonomy" id="3111"/>
    <lineage>
        <taxon>Eukaryota</taxon>
        <taxon>Viridiplantae</taxon>
        <taxon>Chlorophyta</taxon>
        <taxon>core chlorophytes</taxon>
        <taxon>Trebouxiophyceae</taxon>
        <taxon>Chlorellales</taxon>
        <taxon>Chlorellaceae</taxon>
        <taxon>Prototheca</taxon>
    </lineage>
</organism>
<evidence type="ECO:0000256" key="2">
    <source>
        <dbReference type="SAM" id="MobiDB-lite"/>
    </source>
</evidence>
<gene>
    <name evidence="3" type="ORF">QBZ16_002901</name>
</gene>
<name>A0AAD9IL71_PROWI</name>
<evidence type="ECO:0000313" key="3">
    <source>
        <dbReference type="EMBL" id="KAK2079210.1"/>
    </source>
</evidence>
<dbReference type="Proteomes" id="UP001255856">
    <property type="component" value="Unassembled WGS sequence"/>
</dbReference>
<dbReference type="EMBL" id="JASFZW010000003">
    <property type="protein sequence ID" value="KAK2079210.1"/>
    <property type="molecule type" value="Genomic_DNA"/>
</dbReference>
<dbReference type="GO" id="GO:0007034">
    <property type="term" value="P:vacuolar transport"/>
    <property type="evidence" value="ECO:0007669"/>
    <property type="project" value="InterPro"/>
</dbReference>
<protein>
    <recommendedName>
        <fullName evidence="5">VPS24-like protein</fullName>
    </recommendedName>
</protein>
<comment type="caution">
    <text evidence="3">The sequence shown here is derived from an EMBL/GenBank/DDBJ whole genome shotgun (WGS) entry which is preliminary data.</text>
</comment>
<sequence>MLLGQSKWNPFKKEDPKQLVRKWQANIRKEVRAVDRQVLDLQREQRNANKLIKDAAKRGDIKSAKAIRRTIGKLAMNKATMISLQTQLSEQLAMANVAGTLGKSSEVMKLVNGLLKLPQLQTTMQMYKAGVMEEMVSDTMESAMDEENLEEESEEAVDKILMEVAGETLAEMVAAPQTKRPAAAAVAAEVSPEDEAEQEELARRLAAVRS</sequence>
<accession>A0AAD9IL71</accession>
<dbReference type="Pfam" id="PF03357">
    <property type="entry name" value="Snf7"/>
    <property type="match status" value="1"/>
</dbReference>
<evidence type="ECO:0000256" key="1">
    <source>
        <dbReference type="SAM" id="Coils"/>
    </source>
</evidence>
<evidence type="ECO:0008006" key="5">
    <source>
        <dbReference type="Google" id="ProtNLM"/>
    </source>
</evidence>